<dbReference type="PROSITE" id="PS51071">
    <property type="entry name" value="HTH_RPIR"/>
    <property type="match status" value="1"/>
</dbReference>
<dbReference type="GO" id="GO:1901135">
    <property type="term" value="P:carbohydrate derivative metabolic process"/>
    <property type="evidence" value="ECO:0007669"/>
    <property type="project" value="InterPro"/>
</dbReference>
<accession>A0A261G818</accession>
<protein>
    <submittedName>
        <fullName evidence="6">Transcriptional regulator</fullName>
    </submittedName>
</protein>
<dbReference type="GO" id="GO:0003700">
    <property type="term" value="F:DNA-binding transcription factor activity"/>
    <property type="evidence" value="ECO:0007669"/>
    <property type="project" value="InterPro"/>
</dbReference>
<keyword evidence="7" id="KW-1185">Reference proteome</keyword>
<evidence type="ECO:0000259" key="4">
    <source>
        <dbReference type="PROSITE" id="PS51071"/>
    </source>
</evidence>
<evidence type="ECO:0000256" key="3">
    <source>
        <dbReference type="ARBA" id="ARBA00023163"/>
    </source>
</evidence>
<reference evidence="6 7" key="1">
    <citation type="journal article" date="2017" name="BMC Genomics">
        <title>Comparative genomic and phylogenomic analyses of the Bifidobacteriaceae family.</title>
        <authorList>
            <person name="Lugli G.A."/>
            <person name="Milani C."/>
            <person name="Turroni F."/>
            <person name="Duranti S."/>
            <person name="Mancabelli L."/>
            <person name="Mangifesta M."/>
            <person name="Ferrario C."/>
            <person name="Modesto M."/>
            <person name="Mattarelli P."/>
            <person name="Jiri K."/>
            <person name="van Sinderen D."/>
            <person name="Ventura M."/>
        </authorList>
    </citation>
    <scope>NUCLEOTIDE SEQUENCE [LARGE SCALE GENOMIC DNA]</scope>
    <source>
        <strain evidence="6 7">LMG 28769</strain>
    </source>
</reference>
<dbReference type="Proteomes" id="UP000216451">
    <property type="component" value="Unassembled WGS sequence"/>
</dbReference>
<evidence type="ECO:0000259" key="5">
    <source>
        <dbReference type="PROSITE" id="PS51464"/>
    </source>
</evidence>
<proteinExistence type="predicted"/>
<dbReference type="GO" id="GO:0003677">
    <property type="term" value="F:DNA binding"/>
    <property type="evidence" value="ECO:0007669"/>
    <property type="project" value="UniProtKB-KW"/>
</dbReference>
<feature type="domain" description="SIS" evidence="5">
    <location>
        <begin position="121"/>
        <end position="261"/>
    </location>
</feature>
<keyword evidence="3" id="KW-0804">Transcription</keyword>
<sequence>MSCIYKITEDMSSYTATEKKLADYILQHRQETTLSATKELAAHAGVSPSAVVRFTQRLGYSGFVAFKVDLASDSVDDIANFDDILLEEDSISDVVRKSKSLNTRLQEESYRLLNIDSLTKAVEAMQHCQKVYLYGISASGIVCMDLWEKLSRINRQTIYHQDFHDQLAATTHIGPADVALAVSYSGKTHEVNAAMRYAKEQGAVTVAVTQFEKSPLTRFSDILLRIPSTEREIRLGAIASRNASLIVTDLLYMCLAKNDLEKTKEYLIKTKEAIQRLY</sequence>
<dbReference type="RefSeq" id="WP_094692764.1">
    <property type="nucleotide sequence ID" value="NZ_JBDNKC010000005.1"/>
</dbReference>
<evidence type="ECO:0000256" key="2">
    <source>
        <dbReference type="ARBA" id="ARBA00023125"/>
    </source>
</evidence>
<feature type="domain" description="HTH rpiR-type" evidence="4">
    <location>
        <begin position="1"/>
        <end position="77"/>
    </location>
</feature>
<dbReference type="Gene3D" id="3.40.50.10490">
    <property type="entry name" value="Glucose-6-phosphate isomerase like protein, domain 1"/>
    <property type="match status" value="1"/>
</dbReference>
<name>A0A261G818_9BIFI</name>
<dbReference type="PANTHER" id="PTHR30514">
    <property type="entry name" value="GLUCOKINASE"/>
    <property type="match status" value="1"/>
</dbReference>
<keyword evidence="2" id="KW-0238">DNA-binding</keyword>
<dbReference type="OrthoDB" id="4293777at2"/>
<dbReference type="AlphaFoldDB" id="A0A261G818"/>
<evidence type="ECO:0000313" key="7">
    <source>
        <dbReference type="Proteomes" id="UP000216451"/>
    </source>
</evidence>
<dbReference type="Gene3D" id="1.10.10.10">
    <property type="entry name" value="Winged helix-like DNA-binding domain superfamily/Winged helix DNA-binding domain"/>
    <property type="match status" value="1"/>
</dbReference>
<dbReference type="GO" id="GO:0097367">
    <property type="term" value="F:carbohydrate derivative binding"/>
    <property type="evidence" value="ECO:0007669"/>
    <property type="project" value="InterPro"/>
</dbReference>
<dbReference type="InterPro" id="IPR001347">
    <property type="entry name" value="SIS_dom"/>
</dbReference>
<evidence type="ECO:0000256" key="1">
    <source>
        <dbReference type="ARBA" id="ARBA00023015"/>
    </source>
</evidence>
<dbReference type="PANTHER" id="PTHR30514:SF1">
    <property type="entry name" value="HTH-TYPE TRANSCRIPTIONAL REGULATOR HEXR-RELATED"/>
    <property type="match status" value="1"/>
</dbReference>
<dbReference type="EMBL" id="MWXA01000004">
    <property type="protein sequence ID" value="OZG67577.1"/>
    <property type="molecule type" value="Genomic_DNA"/>
</dbReference>
<dbReference type="SUPFAM" id="SSF46689">
    <property type="entry name" value="Homeodomain-like"/>
    <property type="match status" value="1"/>
</dbReference>
<dbReference type="PROSITE" id="PS51464">
    <property type="entry name" value="SIS"/>
    <property type="match status" value="1"/>
</dbReference>
<dbReference type="InterPro" id="IPR036388">
    <property type="entry name" value="WH-like_DNA-bd_sf"/>
</dbReference>
<dbReference type="GeneID" id="98295340"/>
<dbReference type="InterPro" id="IPR009057">
    <property type="entry name" value="Homeodomain-like_sf"/>
</dbReference>
<keyword evidence="1" id="KW-0805">Transcription regulation</keyword>
<dbReference type="InterPro" id="IPR046348">
    <property type="entry name" value="SIS_dom_sf"/>
</dbReference>
<evidence type="ECO:0000313" key="6">
    <source>
        <dbReference type="EMBL" id="OZG67577.1"/>
    </source>
</evidence>
<dbReference type="InterPro" id="IPR035472">
    <property type="entry name" value="RpiR-like_SIS"/>
</dbReference>
<dbReference type="CDD" id="cd05013">
    <property type="entry name" value="SIS_RpiR"/>
    <property type="match status" value="1"/>
</dbReference>
<dbReference type="InterPro" id="IPR000281">
    <property type="entry name" value="HTH_RpiR"/>
</dbReference>
<dbReference type="SUPFAM" id="SSF53697">
    <property type="entry name" value="SIS domain"/>
    <property type="match status" value="1"/>
</dbReference>
<comment type="caution">
    <text evidence="6">The sequence shown here is derived from an EMBL/GenBank/DDBJ whole genome shotgun (WGS) entry which is preliminary data.</text>
</comment>
<dbReference type="Pfam" id="PF01380">
    <property type="entry name" value="SIS"/>
    <property type="match status" value="1"/>
</dbReference>
<organism evidence="6 7">
    <name type="scientific">Bifidobacterium aquikefiri</name>
    <dbReference type="NCBI Taxonomy" id="1653207"/>
    <lineage>
        <taxon>Bacteria</taxon>
        <taxon>Bacillati</taxon>
        <taxon>Actinomycetota</taxon>
        <taxon>Actinomycetes</taxon>
        <taxon>Bifidobacteriales</taxon>
        <taxon>Bifidobacteriaceae</taxon>
        <taxon>Bifidobacterium</taxon>
    </lineage>
</organism>
<dbReference type="Pfam" id="PF01418">
    <property type="entry name" value="HTH_6"/>
    <property type="match status" value="1"/>
</dbReference>
<dbReference type="InterPro" id="IPR047640">
    <property type="entry name" value="RpiR-like"/>
</dbReference>
<gene>
    <name evidence="6" type="ORF">BAQU_0669</name>
</gene>